<dbReference type="EC" id="3.4.11.2" evidence="4"/>
<dbReference type="RefSeq" id="WP_094456001.1">
    <property type="nucleotide sequence ID" value="NZ_NMVJ01000011.1"/>
</dbReference>
<sequence>MNPSNVTREKARQRSDAVELNEYAVELDLSQAADPAQTHFPTTSWLQLVTSEPTVEIDFIGGDGGGLTGVSVDGELHERHYDGARLTLHDIPVGRPVVIEIRGRAAYSRTGQGLHRFVDPTDGETYLYTHFEPADARRMYANLEQPDLKAPFRLSVIAPSQWQVTSNQAAEATIDLGDETRHEFGPTPELSTYLTALAAGPYHHVHRTWQRAATTGTDEAADHLSIEVGLWCRQSLAEHLDPEELFEITFAGLDFFHDNFGYPYPWGKYDQVFVPEYNIGAMENPGCVTFTERYIFSSPATQAQRQGRANTILHEMAHMWFGDLVTPQWWDDLWLKESFADYMGTHASAAATRFTDAWVPFAGGRKLWAYVQDSLPTTHPIVADIPDLEAARQNFDGITYAKGASVLKQLVRFVGTEEFFAGARDYFQRYAFGSTTLPDLLDSLSRASGRDLSQWATRWLETAGPDVLTPVVTEAASAQRSGTIEELVIEQQSVDPTTGAWVGRPHRLQVGLYRSGADGLVRTELIETELAAGEPTEGVRRHPVAEAAGLPVPDLVLVNDDDWTYALVRLDDRGRETVLAQLSRLGDPMARAVIWSSLWTAVREAELPAARFVQAVAEHGPAETDISLLTTITRNAGTAVRRYVPAGRRSEVADGLYAAAQAQIAGAQPGSDGWLVWHRVAGALLPLLTELPADAVAQVPAEGGDDLRWLYWSGLAAAGDATPEQLDAELARKDTFDNRVNHLGALSARPTPEVKADVWQRVHQPGAYSNDEVDAMIGGFNAPAHSGLVARYAVDYIQGLEQTWADHPMEIAERLAAGLFPRPDHEPGTDPADHPVVGATQEWLELHPDAPGALRRIVTEETAELQRALTAQAAGE</sequence>
<dbReference type="GO" id="GO:0005615">
    <property type="term" value="C:extracellular space"/>
    <property type="evidence" value="ECO:0007669"/>
    <property type="project" value="TreeGrafter"/>
</dbReference>
<dbReference type="PRINTS" id="PR00756">
    <property type="entry name" value="ALADIPTASE"/>
</dbReference>
<dbReference type="Pfam" id="PF01433">
    <property type="entry name" value="Peptidase_M1"/>
    <property type="match status" value="1"/>
</dbReference>
<dbReference type="CDD" id="cd09602">
    <property type="entry name" value="M1_APN"/>
    <property type="match status" value="1"/>
</dbReference>
<evidence type="ECO:0000256" key="9">
    <source>
        <dbReference type="ARBA" id="ARBA00022801"/>
    </source>
</evidence>
<comment type="cofactor">
    <cofactor evidence="2">
        <name>Zn(2+)</name>
        <dbReference type="ChEBI" id="CHEBI:29105"/>
    </cofactor>
</comment>
<feature type="domain" description="ERAP1-like C-terminal" evidence="15">
    <location>
        <begin position="555"/>
        <end position="860"/>
    </location>
</feature>
<evidence type="ECO:0000256" key="6">
    <source>
        <dbReference type="ARBA" id="ARBA00022438"/>
    </source>
</evidence>
<evidence type="ECO:0000313" key="18">
    <source>
        <dbReference type="Proteomes" id="UP000216300"/>
    </source>
</evidence>
<keyword evidence="10" id="KW-0862">Zinc</keyword>
<dbReference type="SUPFAM" id="SSF63737">
    <property type="entry name" value="Leukotriene A4 hydrolase N-terminal domain"/>
    <property type="match status" value="1"/>
</dbReference>
<dbReference type="GO" id="GO:0008270">
    <property type="term" value="F:zinc ion binding"/>
    <property type="evidence" value="ECO:0007669"/>
    <property type="project" value="InterPro"/>
</dbReference>
<dbReference type="PANTHER" id="PTHR11533">
    <property type="entry name" value="PROTEASE M1 ZINC METALLOPROTEASE"/>
    <property type="match status" value="1"/>
</dbReference>
<evidence type="ECO:0000256" key="13">
    <source>
        <dbReference type="ARBA" id="ARBA00031533"/>
    </source>
</evidence>
<keyword evidence="9" id="KW-0378">Hydrolase</keyword>
<evidence type="ECO:0000256" key="8">
    <source>
        <dbReference type="ARBA" id="ARBA00022723"/>
    </source>
</evidence>
<keyword evidence="7" id="KW-0645">Protease</keyword>
<dbReference type="Pfam" id="PF11838">
    <property type="entry name" value="ERAP1_C"/>
    <property type="match status" value="1"/>
</dbReference>
<dbReference type="GO" id="GO:0042277">
    <property type="term" value="F:peptide binding"/>
    <property type="evidence" value="ECO:0007669"/>
    <property type="project" value="TreeGrafter"/>
</dbReference>
<comment type="caution">
    <text evidence="17">The sequence shown here is derived from an EMBL/GenBank/DDBJ whole genome shotgun (WGS) entry which is preliminary data.</text>
</comment>
<dbReference type="Proteomes" id="UP000216300">
    <property type="component" value="Unassembled WGS sequence"/>
</dbReference>
<keyword evidence="11" id="KW-0482">Metalloprotease</keyword>
<dbReference type="InterPro" id="IPR050344">
    <property type="entry name" value="Peptidase_M1_aminopeptidases"/>
</dbReference>
<dbReference type="GO" id="GO:0043171">
    <property type="term" value="P:peptide catabolic process"/>
    <property type="evidence" value="ECO:0007669"/>
    <property type="project" value="TreeGrafter"/>
</dbReference>
<name>A0A255EGS8_9ACTN</name>
<dbReference type="Gene3D" id="1.10.390.10">
    <property type="entry name" value="Neutral Protease Domain 2"/>
    <property type="match status" value="1"/>
</dbReference>
<comment type="catalytic activity">
    <reaction evidence="1">
        <text>Release of an N-terminal amino acid, Xaa-|-Yaa- from a peptide, amide or arylamide. Xaa is preferably Ala, but may be most amino acids including Pro (slow action). When a terminal hydrophobic residue is followed by a prolyl residue, the two may be released as an intact Xaa-Pro dipeptide.</text>
        <dbReference type="EC" id="3.4.11.2"/>
    </reaction>
</comment>
<evidence type="ECO:0000256" key="10">
    <source>
        <dbReference type="ARBA" id="ARBA00022833"/>
    </source>
</evidence>
<gene>
    <name evidence="17" type="primary">pepN</name>
    <name evidence="17" type="ORF">CGZ91_13580</name>
</gene>
<reference evidence="17 18" key="1">
    <citation type="submission" date="2017-07" db="EMBL/GenBank/DDBJ databases">
        <title>Draft whole genome sequences of clinical Proprionibacteriaceae strains.</title>
        <authorList>
            <person name="Bernier A.-M."/>
            <person name="Bernard K."/>
            <person name="Domingo M.-C."/>
        </authorList>
    </citation>
    <scope>NUCLEOTIDE SEQUENCE [LARGE SCALE GENOMIC DNA]</scope>
    <source>
        <strain evidence="17 18">NML 150081</strain>
    </source>
</reference>
<evidence type="ECO:0000256" key="11">
    <source>
        <dbReference type="ARBA" id="ARBA00023049"/>
    </source>
</evidence>
<dbReference type="PANTHER" id="PTHR11533:SF174">
    <property type="entry name" value="PUROMYCIN-SENSITIVE AMINOPEPTIDASE-RELATED"/>
    <property type="match status" value="1"/>
</dbReference>
<dbReference type="InterPro" id="IPR024571">
    <property type="entry name" value="ERAP1-like_C_dom"/>
</dbReference>
<evidence type="ECO:0000259" key="15">
    <source>
        <dbReference type="Pfam" id="PF11838"/>
    </source>
</evidence>
<dbReference type="OrthoDB" id="3885507at2"/>
<keyword evidence="18" id="KW-1185">Reference proteome</keyword>
<dbReference type="GO" id="GO:0016020">
    <property type="term" value="C:membrane"/>
    <property type="evidence" value="ECO:0007669"/>
    <property type="project" value="TreeGrafter"/>
</dbReference>
<dbReference type="InterPro" id="IPR001930">
    <property type="entry name" value="Peptidase_M1"/>
</dbReference>
<dbReference type="InterPro" id="IPR014782">
    <property type="entry name" value="Peptidase_M1_dom"/>
</dbReference>
<dbReference type="GO" id="GO:0006508">
    <property type="term" value="P:proteolysis"/>
    <property type="evidence" value="ECO:0007669"/>
    <property type="project" value="UniProtKB-KW"/>
</dbReference>
<dbReference type="NCBIfam" id="TIGR02412">
    <property type="entry name" value="pepN_strep_liv"/>
    <property type="match status" value="1"/>
</dbReference>
<keyword evidence="6 17" id="KW-0031">Aminopeptidase</keyword>
<dbReference type="EMBL" id="NMVJ01000011">
    <property type="protein sequence ID" value="OYN88632.1"/>
    <property type="molecule type" value="Genomic_DNA"/>
</dbReference>
<organism evidence="17 18">
    <name type="scientific">Parenemella sanctibonifatiensis</name>
    <dbReference type="NCBI Taxonomy" id="2016505"/>
    <lineage>
        <taxon>Bacteria</taxon>
        <taxon>Bacillati</taxon>
        <taxon>Actinomycetota</taxon>
        <taxon>Actinomycetes</taxon>
        <taxon>Propionibacteriales</taxon>
        <taxon>Propionibacteriaceae</taxon>
        <taxon>Parenemella</taxon>
    </lineage>
</organism>
<evidence type="ECO:0000256" key="5">
    <source>
        <dbReference type="ARBA" id="ARBA00015611"/>
    </source>
</evidence>
<dbReference type="FunFam" id="1.10.390.10:FF:000004">
    <property type="entry name" value="Aminopeptidase N"/>
    <property type="match status" value="1"/>
</dbReference>
<evidence type="ECO:0000256" key="2">
    <source>
        <dbReference type="ARBA" id="ARBA00001947"/>
    </source>
</evidence>
<dbReference type="Gene3D" id="2.60.40.1730">
    <property type="entry name" value="tricorn interacting facor f3 domain"/>
    <property type="match status" value="1"/>
</dbReference>
<evidence type="ECO:0000256" key="3">
    <source>
        <dbReference type="ARBA" id="ARBA00010136"/>
    </source>
</evidence>
<feature type="domain" description="Aminopeptidase N-like N-terminal" evidence="16">
    <location>
        <begin position="67"/>
        <end position="194"/>
    </location>
</feature>
<evidence type="ECO:0000256" key="12">
    <source>
        <dbReference type="ARBA" id="ARBA00029811"/>
    </source>
</evidence>
<dbReference type="GO" id="GO:0070006">
    <property type="term" value="F:metalloaminopeptidase activity"/>
    <property type="evidence" value="ECO:0007669"/>
    <property type="project" value="TreeGrafter"/>
</dbReference>
<accession>A0A255EGS8</accession>
<dbReference type="InterPro" id="IPR012778">
    <property type="entry name" value="Pept_M1_aminopeptidase"/>
</dbReference>
<proteinExistence type="inferred from homology"/>
<protein>
    <recommendedName>
        <fullName evidence="5">Aminopeptidase N</fullName>
        <ecNumber evidence="4">3.4.11.2</ecNumber>
    </recommendedName>
    <alternativeName>
        <fullName evidence="12">Alanine aminopeptidase</fullName>
    </alternativeName>
    <alternativeName>
        <fullName evidence="13">Lysyl aminopeptidase</fullName>
    </alternativeName>
</protein>
<dbReference type="InterPro" id="IPR042097">
    <property type="entry name" value="Aminopeptidase_N-like_N_sf"/>
</dbReference>
<dbReference type="AlphaFoldDB" id="A0A255EGS8"/>
<dbReference type="SUPFAM" id="SSF55486">
    <property type="entry name" value="Metalloproteases ('zincins'), catalytic domain"/>
    <property type="match status" value="1"/>
</dbReference>
<comment type="similarity">
    <text evidence="3">Belongs to the peptidase M1 family.</text>
</comment>
<evidence type="ECO:0000313" key="17">
    <source>
        <dbReference type="EMBL" id="OYN88632.1"/>
    </source>
</evidence>
<evidence type="ECO:0000256" key="1">
    <source>
        <dbReference type="ARBA" id="ARBA00000098"/>
    </source>
</evidence>
<dbReference type="GO" id="GO:0016285">
    <property type="term" value="F:alanyl aminopeptidase activity"/>
    <property type="evidence" value="ECO:0007669"/>
    <property type="project" value="UniProtKB-EC"/>
</dbReference>
<dbReference type="InterPro" id="IPR027268">
    <property type="entry name" value="Peptidase_M4/M1_CTD_sf"/>
</dbReference>
<evidence type="ECO:0000259" key="14">
    <source>
        <dbReference type="Pfam" id="PF01433"/>
    </source>
</evidence>
<evidence type="ECO:0000256" key="4">
    <source>
        <dbReference type="ARBA" id="ARBA00012564"/>
    </source>
</evidence>
<dbReference type="Pfam" id="PF17900">
    <property type="entry name" value="Peptidase_M1_N"/>
    <property type="match status" value="1"/>
</dbReference>
<dbReference type="InterPro" id="IPR045357">
    <property type="entry name" value="Aminopeptidase_N-like_N"/>
</dbReference>
<keyword evidence="8" id="KW-0479">Metal-binding</keyword>
<evidence type="ECO:0000259" key="16">
    <source>
        <dbReference type="Pfam" id="PF17900"/>
    </source>
</evidence>
<dbReference type="GO" id="GO:0005737">
    <property type="term" value="C:cytoplasm"/>
    <property type="evidence" value="ECO:0007669"/>
    <property type="project" value="TreeGrafter"/>
</dbReference>
<evidence type="ECO:0000256" key="7">
    <source>
        <dbReference type="ARBA" id="ARBA00022670"/>
    </source>
</evidence>
<feature type="domain" description="Peptidase M1 membrane alanine aminopeptidase" evidence="14">
    <location>
        <begin position="246"/>
        <end position="459"/>
    </location>
</feature>